<proteinExistence type="predicted"/>
<keyword evidence="2" id="KW-1185">Reference proteome</keyword>
<evidence type="ECO:0000313" key="2">
    <source>
        <dbReference type="Proteomes" id="UP001550348"/>
    </source>
</evidence>
<reference evidence="1 2" key="1">
    <citation type="submission" date="2024-06" db="EMBL/GenBank/DDBJ databases">
        <title>The Natural Products Discovery Center: Release of the First 8490 Sequenced Strains for Exploring Actinobacteria Biosynthetic Diversity.</title>
        <authorList>
            <person name="Kalkreuter E."/>
            <person name="Kautsar S.A."/>
            <person name="Yang D."/>
            <person name="Bader C.D."/>
            <person name="Teijaro C.N."/>
            <person name="Fluegel L."/>
            <person name="Davis C.M."/>
            <person name="Simpson J.R."/>
            <person name="Lauterbach L."/>
            <person name="Steele A.D."/>
            <person name="Gui C."/>
            <person name="Meng S."/>
            <person name="Li G."/>
            <person name="Viehrig K."/>
            <person name="Ye F."/>
            <person name="Su P."/>
            <person name="Kiefer A.F."/>
            <person name="Nichols A."/>
            <person name="Cepeda A.J."/>
            <person name="Yan W."/>
            <person name="Fan B."/>
            <person name="Jiang Y."/>
            <person name="Adhikari A."/>
            <person name="Zheng C.-J."/>
            <person name="Schuster L."/>
            <person name="Cowan T.M."/>
            <person name="Smanski M.J."/>
            <person name="Chevrette M.G."/>
            <person name="De Carvalho L.P.S."/>
            <person name="Shen B."/>
        </authorList>
    </citation>
    <scope>NUCLEOTIDE SEQUENCE [LARGE SCALE GENOMIC DNA]</scope>
    <source>
        <strain evidence="1 2">NPDC006286</strain>
    </source>
</reference>
<comment type="caution">
    <text evidence="1">The sequence shown here is derived from an EMBL/GenBank/DDBJ whole genome shotgun (WGS) entry which is preliminary data.</text>
</comment>
<evidence type="ECO:0000313" key="1">
    <source>
        <dbReference type="EMBL" id="MEU0150663.1"/>
    </source>
</evidence>
<gene>
    <name evidence="1" type="ORF">ABZ071_01805</name>
</gene>
<sequence>MAQPLDELVVHGWDLASATGQPYVVDHQTAEAVHRLVSQQASSAGTPGLFGPSMTLPADTSLLDRVLGLTGRDPGWKA</sequence>
<protein>
    <recommendedName>
        <fullName evidence="3">TIGR03086 family protein</fullName>
    </recommendedName>
</protein>
<organism evidence="1 2">
    <name type="scientific">Micromonospora fulviviridis</name>
    <dbReference type="NCBI Taxonomy" id="47860"/>
    <lineage>
        <taxon>Bacteria</taxon>
        <taxon>Bacillati</taxon>
        <taxon>Actinomycetota</taxon>
        <taxon>Actinomycetes</taxon>
        <taxon>Micromonosporales</taxon>
        <taxon>Micromonosporaceae</taxon>
        <taxon>Micromonospora</taxon>
    </lineage>
</organism>
<dbReference type="EMBL" id="JBEXRX010000003">
    <property type="protein sequence ID" value="MEU0150663.1"/>
    <property type="molecule type" value="Genomic_DNA"/>
</dbReference>
<dbReference type="Proteomes" id="UP001550348">
    <property type="component" value="Unassembled WGS sequence"/>
</dbReference>
<dbReference type="RefSeq" id="WP_355662875.1">
    <property type="nucleotide sequence ID" value="NZ_JBEXRX010000003.1"/>
</dbReference>
<evidence type="ECO:0008006" key="3">
    <source>
        <dbReference type="Google" id="ProtNLM"/>
    </source>
</evidence>
<name>A0ABV2VCZ3_9ACTN</name>
<accession>A0ABV2VCZ3</accession>